<organism evidence="2 3">
    <name type="scientific">Luteococcus peritonei</name>
    <dbReference type="NCBI Taxonomy" id="88874"/>
    <lineage>
        <taxon>Bacteria</taxon>
        <taxon>Bacillati</taxon>
        <taxon>Actinomycetota</taxon>
        <taxon>Actinomycetes</taxon>
        <taxon>Propionibacteriales</taxon>
        <taxon>Propionibacteriaceae</taxon>
        <taxon>Luteococcus</taxon>
    </lineage>
</organism>
<name>A0ABW4RW75_9ACTN</name>
<dbReference type="InterPro" id="IPR019251">
    <property type="entry name" value="DUF2231_TM"/>
</dbReference>
<dbReference type="Proteomes" id="UP001597326">
    <property type="component" value="Unassembled WGS sequence"/>
</dbReference>
<proteinExistence type="predicted"/>
<sequence length="186" mass="18811">MPATDSPLSSAMLGLENTQALDPGVRAAQPLMDAVTANPTVRDALQGRWLGHALHPLMVMVPLGSWLSASVLDAAGTDQEGSSTELLTALGVLTAVPSALTGLAELAEAGTREKRVGLVHAATNVVGLGLQVASWAARRSGQDTRAKLLAAAGLSAVGAGGYLGGHLSVAREVGSKDRAFERTAAG</sequence>
<evidence type="ECO:0000313" key="2">
    <source>
        <dbReference type="EMBL" id="MFD1889969.1"/>
    </source>
</evidence>
<accession>A0ABW4RW75</accession>
<feature type="domain" description="DUF2231" evidence="1">
    <location>
        <begin position="51"/>
        <end position="176"/>
    </location>
</feature>
<gene>
    <name evidence="2" type="ORF">ACFSCS_07165</name>
</gene>
<dbReference type="RefSeq" id="WP_343872909.1">
    <property type="nucleotide sequence ID" value="NZ_BAAAIX010000013.1"/>
</dbReference>
<evidence type="ECO:0000259" key="1">
    <source>
        <dbReference type="Pfam" id="PF09990"/>
    </source>
</evidence>
<reference evidence="3" key="1">
    <citation type="journal article" date="2019" name="Int. J. Syst. Evol. Microbiol.">
        <title>The Global Catalogue of Microorganisms (GCM) 10K type strain sequencing project: providing services to taxonomists for standard genome sequencing and annotation.</title>
        <authorList>
            <consortium name="The Broad Institute Genomics Platform"/>
            <consortium name="The Broad Institute Genome Sequencing Center for Infectious Disease"/>
            <person name="Wu L."/>
            <person name="Ma J."/>
        </authorList>
    </citation>
    <scope>NUCLEOTIDE SEQUENCE [LARGE SCALE GENOMIC DNA]</scope>
    <source>
        <strain evidence="3">CAIM 431</strain>
    </source>
</reference>
<evidence type="ECO:0000313" key="3">
    <source>
        <dbReference type="Proteomes" id="UP001597326"/>
    </source>
</evidence>
<keyword evidence="3" id="KW-1185">Reference proteome</keyword>
<comment type="caution">
    <text evidence="2">The sequence shown here is derived from an EMBL/GenBank/DDBJ whole genome shotgun (WGS) entry which is preliminary data.</text>
</comment>
<protein>
    <submittedName>
        <fullName evidence="2">DUF2231 domain-containing protein</fullName>
    </submittedName>
</protein>
<dbReference type="Pfam" id="PF09990">
    <property type="entry name" value="DUF2231"/>
    <property type="match status" value="1"/>
</dbReference>
<dbReference type="EMBL" id="JBHUFZ010000016">
    <property type="protein sequence ID" value="MFD1889969.1"/>
    <property type="molecule type" value="Genomic_DNA"/>
</dbReference>